<dbReference type="Gene3D" id="1.20.144.10">
    <property type="entry name" value="Phosphatidic acid phosphatase type 2/haloperoxidase"/>
    <property type="match status" value="1"/>
</dbReference>
<evidence type="ECO:0000313" key="3">
    <source>
        <dbReference type="EMBL" id="MCC3273257.1"/>
    </source>
</evidence>
<feature type="transmembrane region" description="Helical" evidence="1">
    <location>
        <begin position="52"/>
        <end position="73"/>
    </location>
</feature>
<feature type="transmembrane region" description="Helical" evidence="1">
    <location>
        <begin position="93"/>
        <end position="111"/>
    </location>
</feature>
<feature type="transmembrane region" description="Helical" evidence="1">
    <location>
        <begin position="145"/>
        <end position="168"/>
    </location>
</feature>
<evidence type="ECO:0000256" key="1">
    <source>
        <dbReference type="SAM" id="Phobius"/>
    </source>
</evidence>
<proteinExistence type="predicted"/>
<feature type="domain" description="Phosphatidic acid phosphatase type 2/haloperoxidase" evidence="2">
    <location>
        <begin position="141"/>
        <end position="203"/>
    </location>
</feature>
<dbReference type="RefSeq" id="WP_227929097.1">
    <property type="nucleotide sequence ID" value="NZ_CP094984.1"/>
</dbReference>
<dbReference type="Proteomes" id="UP000829758">
    <property type="component" value="Chromosome"/>
</dbReference>
<dbReference type="EMBL" id="CP094984">
    <property type="protein sequence ID" value="UON92759.1"/>
    <property type="molecule type" value="Genomic_DNA"/>
</dbReference>
<dbReference type="AlphaFoldDB" id="A0A9X1M9B0"/>
<dbReference type="SUPFAM" id="SSF48317">
    <property type="entry name" value="Acid phosphatase/Vanadium-dependent haloperoxidase"/>
    <property type="match status" value="1"/>
</dbReference>
<evidence type="ECO:0000259" key="2">
    <source>
        <dbReference type="Pfam" id="PF01569"/>
    </source>
</evidence>
<keyword evidence="1" id="KW-0812">Transmembrane</keyword>
<dbReference type="Proteomes" id="UP001155145">
    <property type="component" value="Unassembled WGS sequence"/>
</dbReference>
<dbReference type="InterPro" id="IPR000326">
    <property type="entry name" value="PAP2/HPO"/>
</dbReference>
<evidence type="ECO:0000313" key="5">
    <source>
        <dbReference type="Proteomes" id="UP000829758"/>
    </source>
</evidence>
<organism evidence="3 6">
    <name type="scientific">Arthrobacter zhangbolii</name>
    <dbReference type="NCBI Taxonomy" id="2886936"/>
    <lineage>
        <taxon>Bacteria</taxon>
        <taxon>Bacillati</taxon>
        <taxon>Actinomycetota</taxon>
        <taxon>Actinomycetes</taxon>
        <taxon>Micrococcales</taxon>
        <taxon>Micrococcaceae</taxon>
        <taxon>Arthrobacter</taxon>
    </lineage>
</organism>
<reference evidence="3" key="1">
    <citation type="submission" date="2021-10" db="EMBL/GenBank/DDBJ databases">
        <title>Novel species in genus Arthrobacter.</title>
        <authorList>
            <person name="Liu Y."/>
        </authorList>
    </citation>
    <scope>NUCLEOTIDE SEQUENCE</scope>
    <source>
        <strain evidence="3">Zg-Y462</strain>
        <strain evidence="5">zg-Y462</strain>
    </source>
</reference>
<accession>A0A9X1M9B0</accession>
<keyword evidence="1" id="KW-0472">Membrane</keyword>
<keyword evidence="1" id="KW-1133">Transmembrane helix</keyword>
<evidence type="ECO:0000313" key="6">
    <source>
        <dbReference type="Proteomes" id="UP001155145"/>
    </source>
</evidence>
<keyword evidence="5" id="KW-1185">Reference proteome</keyword>
<protein>
    <submittedName>
        <fullName evidence="3">Phosphatase PAP2 family protein</fullName>
    </submittedName>
</protein>
<dbReference type="EMBL" id="JAJFZT010000007">
    <property type="protein sequence ID" value="MCC3273257.1"/>
    <property type="molecule type" value="Genomic_DNA"/>
</dbReference>
<evidence type="ECO:0000313" key="4">
    <source>
        <dbReference type="EMBL" id="UON92759.1"/>
    </source>
</evidence>
<feature type="transmembrane region" description="Helical" evidence="1">
    <location>
        <begin position="117"/>
        <end position="138"/>
    </location>
</feature>
<feature type="transmembrane region" description="Helical" evidence="1">
    <location>
        <begin position="29"/>
        <end position="46"/>
    </location>
</feature>
<sequence>MPDTLQPATSTASRTTTTSTRLARIVTEISAPAVLVGILLLLQPLLTPDVTWLQGITAALFTVGLPFAGILVLKRRGRVTDHHVGVRTQRAPILAASAVSMGIGALLLVLLDAPAAMFGEIGGVFIGMMLCLAANLVWKLSVHSAVAAYVGLALLAPIPTLGAALALLLASATGWSRVKLGDHTPTQVLAGHIAGCLAFALALLLP</sequence>
<gene>
    <name evidence="3" type="ORF">LJ755_11015</name>
    <name evidence="4" type="ORF">MUK71_03690</name>
</gene>
<dbReference type="InterPro" id="IPR036938">
    <property type="entry name" value="PAP2/HPO_sf"/>
</dbReference>
<dbReference type="Pfam" id="PF01569">
    <property type="entry name" value="PAP2"/>
    <property type="match status" value="1"/>
</dbReference>
<name>A0A9X1M9B0_9MICC</name>
<feature type="transmembrane region" description="Helical" evidence="1">
    <location>
        <begin position="188"/>
        <end position="205"/>
    </location>
</feature>